<dbReference type="InterPro" id="IPR036267">
    <property type="entry name" value="RuvA_C_sf"/>
</dbReference>
<dbReference type="GO" id="GO:0048476">
    <property type="term" value="C:Holliday junction resolvase complex"/>
    <property type="evidence" value="ECO:0007669"/>
    <property type="project" value="UniProtKB-UniRule"/>
</dbReference>
<dbReference type="InterPro" id="IPR012340">
    <property type="entry name" value="NA-bd_OB-fold"/>
</dbReference>
<dbReference type="RefSeq" id="WP_147149076.1">
    <property type="nucleotide sequence ID" value="NZ_BJXN01000027.1"/>
</dbReference>
<keyword evidence="8" id="KW-0378">Hydrolase</keyword>
<dbReference type="CDD" id="cd14332">
    <property type="entry name" value="UBA_RuvA_C"/>
    <property type="match status" value="1"/>
</dbReference>
<keyword evidence="3 6" id="KW-0238">DNA-binding</keyword>
<dbReference type="SUPFAM" id="SSF46929">
    <property type="entry name" value="DNA helicase RuvA subunit, C-terminal domain"/>
    <property type="match status" value="1"/>
</dbReference>
<dbReference type="InterPro" id="IPR000085">
    <property type="entry name" value="RuvA"/>
</dbReference>
<feature type="domain" description="Helix-hairpin-helix DNA-binding motif class 1" evidence="7">
    <location>
        <begin position="107"/>
        <end position="126"/>
    </location>
</feature>
<dbReference type="GO" id="GO:0005737">
    <property type="term" value="C:cytoplasm"/>
    <property type="evidence" value="ECO:0007669"/>
    <property type="project" value="UniProtKB-SubCell"/>
</dbReference>
<gene>
    <name evidence="6 8" type="primary">ruvA</name>
    <name evidence="8" type="ORF">ODE01S_23370</name>
</gene>
<dbReference type="SUPFAM" id="SSF47781">
    <property type="entry name" value="RuvA domain 2-like"/>
    <property type="match status" value="1"/>
</dbReference>
<name>A0A511RML7_9DEIN</name>
<comment type="caution">
    <text evidence="8">The sequence shown here is derived from an EMBL/GenBank/DDBJ whole genome shotgun (WGS) entry which is preliminary data.</text>
</comment>
<keyword evidence="8" id="KW-0547">Nucleotide-binding</keyword>
<feature type="region of interest" description="Domain II" evidence="6">
    <location>
        <begin position="64"/>
        <end position="141"/>
    </location>
</feature>
<dbReference type="InterPro" id="IPR013849">
    <property type="entry name" value="DNA_helicase_Holl-junc_RuvA_I"/>
</dbReference>
<sequence length="195" mass="20711">MVRFLEGVVLELAEDRAIVSLHGLGFEVFCPTGTLGRLRVGETARLHTRLVVREDSLTLYGFHDPLLLEWFDLLTGVSGVGPRVALGLLSALPADLLGQAVTGDDPKLLTAAPGVGRKLAERIVLELKTKLPDHLAGLAPSAAPVENPAAGEAAAALITLGFRETQVHAVVQKLAAKQPEAGAEELIRLALRELR</sequence>
<dbReference type="Gene3D" id="1.10.8.10">
    <property type="entry name" value="DNA helicase RuvA subunit, C-terminal domain"/>
    <property type="match status" value="1"/>
</dbReference>
<dbReference type="GO" id="GO:0009378">
    <property type="term" value="F:four-way junction helicase activity"/>
    <property type="evidence" value="ECO:0007669"/>
    <property type="project" value="InterPro"/>
</dbReference>
<dbReference type="HAMAP" id="MF_00031">
    <property type="entry name" value="DNA_HJ_migration_RuvA"/>
    <property type="match status" value="1"/>
</dbReference>
<dbReference type="GO" id="GO:0006281">
    <property type="term" value="P:DNA repair"/>
    <property type="evidence" value="ECO:0007669"/>
    <property type="project" value="UniProtKB-UniRule"/>
</dbReference>
<organism evidence="8 9">
    <name type="scientific">Oceanithermus desulfurans NBRC 100063</name>
    <dbReference type="NCBI Taxonomy" id="1227550"/>
    <lineage>
        <taxon>Bacteria</taxon>
        <taxon>Thermotogati</taxon>
        <taxon>Deinococcota</taxon>
        <taxon>Deinococci</taxon>
        <taxon>Thermales</taxon>
        <taxon>Thermaceae</taxon>
        <taxon>Oceanithermus</taxon>
    </lineage>
</organism>
<keyword evidence="1 6" id="KW-0963">Cytoplasm</keyword>
<dbReference type="Gene3D" id="2.40.50.140">
    <property type="entry name" value="Nucleic acid-binding proteins"/>
    <property type="match status" value="1"/>
</dbReference>
<comment type="subunit">
    <text evidence="6">Homotetramer. Forms an RuvA(8)-RuvB(12)-Holliday junction (HJ) complex. HJ DNA is sandwiched between 2 RuvA tetramers; dsDNA enters through RuvA and exits via RuvB. An RuvB hexamer assembles on each DNA strand where it exits the tetramer. Each RuvB hexamer is contacted by two RuvA subunits (via domain III) on 2 adjacent RuvB subunits; this complex drives branch migration. In the full resolvosome a probable DNA-RuvA(4)-RuvB(12)-RuvC(2) complex forms which resolves the HJ.</text>
</comment>
<dbReference type="Pfam" id="PF01330">
    <property type="entry name" value="RuvA_N"/>
    <property type="match status" value="1"/>
</dbReference>
<reference evidence="8 9" key="1">
    <citation type="submission" date="2019-07" db="EMBL/GenBank/DDBJ databases">
        <title>Whole genome shotgun sequence of Oceanithermus desulfurans NBRC 100063.</title>
        <authorList>
            <person name="Hosoyama A."/>
            <person name="Uohara A."/>
            <person name="Ohji S."/>
            <person name="Ichikawa N."/>
        </authorList>
    </citation>
    <scope>NUCLEOTIDE SEQUENCE [LARGE SCALE GENOMIC DNA]</scope>
    <source>
        <strain evidence="8 9">NBRC 100063</strain>
    </source>
</reference>
<dbReference type="NCBIfam" id="TIGR00084">
    <property type="entry name" value="ruvA"/>
    <property type="match status" value="1"/>
</dbReference>
<dbReference type="SMART" id="SM00278">
    <property type="entry name" value="HhH1"/>
    <property type="match status" value="2"/>
</dbReference>
<dbReference type="InterPro" id="IPR003583">
    <property type="entry name" value="Hlx-hairpin-Hlx_DNA-bd_motif"/>
</dbReference>
<dbReference type="GO" id="GO:0006310">
    <property type="term" value="P:DNA recombination"/>
    <property type="evidence" value="ECO:0007669"/>
    <property type="project" value="UniProtKB-UniRule"/>
</dbReference>
<comment type="similarity">
    <text evidence="6">Belongs to the RuvA family.</text>
</comment>
<dbReference type="InterPro" id="IPR010994">
    <property type="entry name" value="RuvA_2-like"/>
</dbReference>
<dbReference type="Pfam" id="PF07499">
    <property type="entry name" value="RuvA_C"/>
    <property type="match status" value="1"/>
</dbReference>
<proteinExistence type="inferred from homology"/>
<dbReference type="InterPro" id="IPR011114">
    <property type="entry name" value="RuvA_C"/>
</dbReference>
<dbReference type="Gene3D" id="1.10.150.20">
    <property type="entry name" value="5' to 3' exonuclease, C-terminal subdomain"/>
    <property type="match status" value="1"/>
</dbReference>
<dbReference type="OrthoDB" id="5293449at2"/>
<dbReference type="Pfam" id="PF14520">
    <property type="entry name" value="HHH_5"/>
    <property type="match status" value="1"/>
</dbReference>
<dbReference type="GO" id="GO:0000400">
    <property type="term" value="F:four-way junction DNA binding"/>
    <property type="evidence" value="ECO:0007669"/>
    <property type="project" value="UniProtKB-UniRule"/>
</dbReference>
<feature type="domain" description="Helix-hairpin-helix DNA-binding motif class 1" evidence="7">
    <location>
        <begin position="72"/>
        <end position="91"/>
    </location>
</feature>
<dbReference type="AlphaFoldDB" id="A0A511RML7"/>
<evidence type="ECO:0000256" key="3">
    <source>
        <dbReference type="ARBA" id="ARBA00023125"/>
    </source>
</evidence>
<evidence type="ECO:0000256" key="4">
    <source>
        <dbReference type="ARBA" id="ARBA00023172"/>
    </source>
</evidence>
<evidence type="ECO:0000256" key="1">
    <source>
        <dbReference type="ARBA" id="ARBA00022490"/>
    </source>
</evidence>
<evidence type="ECO:0000313" key="8">
    <source>
        <dbReference type="EMBL" id="GEM90903.1"/>
    </source>
</evidence>
<feature type="region of interest" description="Domain III" evidence="6">
    <location>
        <begin position="150"/>
        <end position="195"/>
    </location>
</feature>
<keyword evidence="8" id="KW-0067">ATP-binding</keyword>
<comment type="subcellular location">
    <subcellularLocation>
        <location evidence="6">Cytoplasm</location>
    </subcellularLocation>
</comment>
<evidence type="ECO:0000256" key="6">
    <source>
        <dbReference type="HAMAP-Rule" id="MF_00031"/>
    </source>
</evidence>
<dbReference type="GO" id="GO:0009379">
    <property type="term" value="C:Holliday junction helicase complex"/>
    <property type="evidence" value="ECO:0007669"/>
    <property type="project" value="InterPro"/>
</dbReference>
<keyword evidence="4 6" id="KW-0233">DNA recombination</keyword>
<comment type="caution">
    <text evidence="6">Lacks conserved residue(s) required for the propagation of feature annotation.</text>
</comment>
<evidence type="ECO:0000259" key="7">
    <source>
        <dbReference type="SMART" id="SM00278"/>
    </source>
</evidence>
<comment type="domain">
    <text evidence="6">Has three domains with a flexible linker between the domains II and III and assumes an 'L' shape. Domain III is highly mobile and contacts RuvB.</text>
</comment>
<evidence type="ECO:0000256" key="5">
    <source>
        <dbReference type="ARBA" id="ARBA00023204"/>
    </source>
</evidence>
<evidence type="ECO:0000256" key="2">
    <source>
        <dbReference type="ARBA" id="ARBA00022763"/>
    </source>
</evidence>
<comment type="function">
    <text evidence="6">The RuvA-RuvB-RuvC complex processes Holliday junction (HJ) DNA during genetic recombination and DNA repair, while the RuvA-RuvB complex plays an important role in the rescue of blocked DNA replication forks via replication fork reversal (RFR). RuvA specifically binds to HJ cruciform DNA, conferring on it an open structure. The RuvB hexamer acts as an ATP-dependent pump, pulling dsDNA into and through the RuvAB complex. HJ branch migration allows RuvC to scan DNA until it finds its consensus sequence, where it cleaves and resolves the cruciform DNA.</text>
</comment>
<protein>
    <recommendedName>
        <fullName evidence="6">Holliday junction branch migration complex subunit RuvA</fullName>
    </recommendedName>
</protein>
<dbReference type="EMBL" id="BJXN01000027">
    <property type="protein sequence ID" value="GEM90903.1"/>
    <property type="molecule type" value="Genomic_DNA"/>
</dbReference>
<dbReference type="SUPFAM" id="SSF50249">
    <property type="entry name" value="Nucleic acid-binding proteins"/>
    <property type="match status" value="1"/>
</dbReference>
<keyword evidence="5 6" id="KW-0234">DNA repair</keyword>
<keyword evidence="8" id="KW-0347">Helicase</keyword>
<evidence type="ECO:0000313" key="9">
    <source>
        <dbReference type="Proteomes" id="UP000321827"/>
    </source>
</evidence>
<accession>A0A511RML7</accession>
<dbReference type="Proteomes" id="UP000321827">
    <property type="component" value="Unassembled WGS sequence"/>
</dbReference>
<keyword evidence="2 6" id="KW-0227">DNA damage</keyword>
<dbReference type="GO" id="GO:0005524">
    <property type="term" value="F:ATP binding"/>
    <property type="evidence" value="ECO:0007669"/>
    <property type="project" value="InterPro"/>
</dbReference>